<proteinExistence type="predicted"/>
<organism evidence="3 4">
    <name type="scientific">Pristionchus mayeri</name>
    <dbReference type="NCBI Taxonomy" id="1317129"/>
    <lineage>
        <taxon>Eukaryota</taxon>
        <taxon>Metazoa</taxon>
        <taxon>Ecdysozoa</taxon>
        <taxon>Nematoda</taxon>
        <taxon>Chromadorea</taxon>
        <taxon>Rhabditida</taxon>
        <taxon>Rhabditina</taxon>
        <taxon>Diplogasteromorpha</taxon>
        <taxon>Diplogasteroidea</taxon>
        <taxon>Neodiplogasteridae</taxon>
        <taxon>Pristionchus</taxon>
    </lineage>
</organism>
<reference evidence="4" key="1">
    <citation type="submission" date="2022-10" db="EMBL/GenBank/DDBJ databases">
        <title>Genome assembly of Pristionchus species.</title>
        <authorList>
            <person name="Yoshida K."/>
            <person name="Sommer R.J."/>
        </authorList>
    </citation>
    <scope>NUCLEOTIDE SEQUENCE [LARGE SCALE GENOMIC DNA]</scope>
    <source>
        <strain evidence="4">RS5460</strain>
    </source>
</reference>
<comment type="caution">
    <text evidence="3">The sequence shown here is derived from an EMBL/GenBank/DDBJ whole genome shotgun (WGS) entry which is preliminary data.</text>
</comment>
<feature type="non-terminal residue" evidence="3">
    <location>
        <position position="1"/>
    </location>
</feature>
<dbReference type="AlphaFoldDB" id="A0AAN5DIR2"/>
<name>A0AAN5DIR2_9BILA</name>
<feature type="compositionally biased region" description="Low complexity" evidence="2">
    <location>
        <begin position="97"/>
        <end position="109"/>
    </location>
</feature>
<feature type="region of interest" description="Disordered" evidence="2">
    <location>
        <begin position="89"/>
        <end position="115"/>
    </location>
</feature>
<dbReference type="Proteomes" id="UP001328107">
    <property type="component" value="Unassembled WGS sequence"/>
</dbReference>
<gene>
    <name evidence="3" type="ORF">PMAYCL1PPCAC_33204</name>
</gene>
<sequence length="367" mass="40633">PMSKRVMSSMTDLPAVIKTTVQGDPAPLRNMISHMLGEGLLSKLITSPFQAAEEMGMPLEDLGFNRTEAFNKLKTDLEAQNITIDPEAIFGSDTRPRTTTLPPTTTPPTMYVEGKPMKTADFDDFISKLNPIDTETGKPLFHKNRKTPATTTSDPEQLAVEDAIRRSRMQASGLMSPGQFYDPTAAGTFAIGNDPLPHPVSADIANTLDMSLIDPRRMNEVSNLLRRAPMRNPTYSQSPMPIGIGSPDTLTPQGYRPSQSVAASLDPLNAPAVAFDSNIQNVVNTLKTKSVNSLSVSEVRDLQAKKRELEALKDQLEKQRRLLEEQKRHQMELRMKEQQIIEARQQIEQDLQQDLSSFQSGFGLGDE</sequence>
<evidence type="ECO:0000256" key="1">
    <source>
        <dbReference type="SAM" id="Coils"/>
    </source>
</evidence>
<dbReference type="EMBL" id="BTRK01000006">
    <property type="protein sequence ID" value="GMR63009.1"/>
    <property type="molecule type" value="Genomic_DNA"/>
</dbReference>
<feature type="coiled-coil region" evidence="1">
    <location>
        <begin position="299"/>
        <end position="353"/>
    </location>
</feature>
<feature type="non-terminal residue" evidence="3">
    <location>
        <position position="367"/>
    </location>
</feature>
<evidence type="ECO:0000313" key="3">
    <source>
        <dbReference type="EMBL" id="GMR63009.1"/>
    </source>
</evidence>
<protein>
    <submittedName>
        <fullName evidence="3">Uncharacterized protein</fullName>
    </submittedName>
</protein>
<evidence type="ECO:0000313" key="4">
    <source>
        <dbReference type="Proteomes" id="UP001328107"/>
    </source>
</evidence>
<accession>A0AAN5DIR2</accession>
<keyword evidence="1" id="KW-0175">Coiled coil</keyword>
<evidence type="ECO:0000256" key="2">
    <source>
        <dbReference type="SAM" id="MobiDB-lite"/>
    </source>
</evidence>
<feature type="region of interest" description="Disordered" evidence="2">
    <location>
        <begin position="136"/>
        <end position="156"/>
    </location>
</feature>
<keyword evidence="4" id="KW-1185">Reference proteome</keyword>